<evidence type="ECO:0000256" key="1">
    <source>
        <dbReference type="SAM" id="MobiDB-lite"/>
    </source>
</evidence>
<evidence type="ECO:0000313" key="2">
    <source>
        <dbReference type="EMBL" id="ABF39188.1"/>
    </source>
</evidence>
<dbReference type="AlphaFoldDB" id="Q1IVB2"/>
<proteinExistence type="predicted"/>
<keyword evidence="3" id="KW-1185">Reference proteome</keyword>
<dbReference type="KEGG" id="aba:Acid345_0183"/>
<dbReference type="EnsemblBacteria" id="ABF39188">
    <property type="protein sequence ID" value="ABF39188"/>
    <property type="gene ID" value="Acid345_0183"/>
</dbReference>
<feature type="region of interest" description="Disordered" evidence="1">
    <location>
        <begin position="102"/>
        <end position="126"/>
    </location>
</feature>
<sequence>MGRAIGFIAVILIAAFGMYYYISASKAVSPANGVPQATVDTTGVEQDLLQIANAERRHWATNNKYASLDDLISSGELQMARTTRGPYSYSVDATASSFVARARASNPPQGAPANLSVDESMRVRHD</sequence>
<organism evidence="2 3">
    <name type="scientific">Koribacter versatilis (strain Ellin345)</name>
    <dbReference type="NCBI Taxonomy" id="204669"/>
    <lineage>
        <taxon>Bacteria</taxon>
        <taxon>Pseudomonadati</taxon>
        <taxon>Acidobacteriota</taxon>
        <taxon>Terriglobia</taxon>
        <taxon>Terriglobales</taxon>
        <taxon>Candidatus Korobacteraceae</taxon>
        <taxon>Candidatus Korobacter</taxon>
    </lineage>
</organism>
<accession>Q1IVB2</accession>
<reference evidence="2 3" key="1">
    <citation type="journal article" date="2009" name="Appl. Environ. Microbiol.">
        <title>Three genomes from the phylum Acidobacteria provide insight into the lifestyles of these microorganisms in soils.</title>
        <authorList>
            <person name="Ward N.L."/>
            <person name="Challacombe J.F."/>
            <person name="Janssen P.H."/>
            <person name="Henrissat B."/>
            <person name="Coutinho P.M."/>
            <person name="Wu M."/>
            <person name="Xie G."/>
            <person name="Haft D.H."/>
            <person name="Sait M."/>
            <person name="Badger J."/>
            <person name="Barabote R.D."/>
            <person name="Bradley B."/>
            <person name="Brettin T.S."/>
            <person name="Brinkac L.M."/>
            <person name="Bruce D."/>
            <person name="Creasy T."/>
            <person name="Daugherty S.C."/>
            <person name="Davidsen T.M."/>
            <person name="DeBoy R.T."/>
            <person name="Detter J.C."/>
            <person name="Dodson R.J."/>
            <person name="Durkin A.S."/>
            <person name="Ganapathy A."/>
            <person name="Gwinn-Giglio M."/>
            <person name="Han C.S."/>
            <person name="Khouri H."/>
            <person name="Kiss H."/>
            <person name="Kothari S.P."/>
            <person name="Madupu R."/>
            <person name="Nelson K.E."/>
            <person name="Nelson W.C."/>
            <person name="Paulsen I."/>
            <person name="Penn K."/>
            <person name="Ren Q."/>
            <person name="Rosovitz M.J."/>
            <person name="Selengut J.D."/>
            <person name="Shrivastava S."/>
            <person name="Sullivan S.A."/>
            <person name="Tapia R."/>
            <person name="Thompson L.S."/>
            <person name="Watkins K.L."/>
            <person name="Yang Q."/>
            <person name="Yu C."/>
            <person name="Zafar N."/>
            <person name="Zhou L."/>
            <person name="Kuske C.R."/>
        </authorList>
    </citation>
    <scope>NUCLEOTIDE SEQUENCE [LARGE SCALE GENOMIC DNA]</scope>
    <source>
        <strain evidence="2 3">Ellin345</strain>
    </source>
</reference>
<name>Q1IVB2_KORVE</name>
<dbReference type="HOGENOM" id="CLU_1978598_0_0_0"/>
<dbReference type="Proteomes" id="UP000002432">
    <property type="component" value="Chromosome"/>
</dbReference>
<dbReference type="EMBL" id="CP000360">
    <property type="protein sequence ID" value="ABF39188.1"/>
    <property type="molecule type" value="Genomic_DNA"/>
</dbReference>
<dbReference type="OrthoDB" id="9874399at2"/>
<dbReference type="RefSeq" id="WP_011520990.1">
    <property type="nucleotide sequence ID" value="NC_008009.1"/>
</dbReference>
<gene>
    <name evidence="2" type="ordered locus">Acid345_0183</name>
</gene>
<protein>
    <submittedName>
        <fullName evidence="2">Uncharacterized protein</fullName>
    </submittedName>
</protein>
<evidence type="ECO:0000313" key="3">
    <source>
        <dbReference type="Proteomes" id="UP000002432"/>
    </source>
</evidence>